<name>A0A829GU63_LACPA</name>
<accession>A0A829GU63</accession>
<dbReference type="AlphaFoldDB" id="A0A829GU63"/>
<sequence>MLFTLILVALIVSLIVVVIALRIYTNGLVKELAIMESRIDQKISLIINKPGK</sequence>
<keyword evidence="1" id="KW-0812">Transmembrane</keyword>
<protein>
    <submittedName>
        <fullName evidence="2">Uncharacterized protein</fullName>
    </submittedName>
</protein>
<proteinExistence type="predicted"/>
<dbReference type="EMBL" id="ANJZ01000124">
    <property type="protein sequence ID" value="EPC63784.1"/>
    <property type="molecule type" value="Genomic_DNA"/>
</dbReference>
<feature type="transmembrane region" description="Helical" evidence="1">
    <location>
        <begin position="6"/>
        <end position="25"/>
    </location>
</feature>
<comment type="caution">
    <text evidence="2">The sequence shown here is derived from an EMBL/GenBank/DDBJ whole genome shotgun (WGS) entry which is preliminary data.</text>
</comment>
<evidence type="ECO:0000256" key="1">
    <source>
        <dbReference type="SAM" id="Phobius"/>
    </source>
</evidence>
<keyword evidence="1" id="KW-0472">Membrane</keyword>
<keyword evidence="1" id="KW-1133">Transmembrane helix</keyword>
<evidence type="ECO:0000313" key="3">
    <source>
        <dbReference type="Proteomes" id="UP000014264"/>
    </source>
</evidence>
<evidence type="ECO:0000313" key="2">
    <source>
        <dbReference type="EMBL" id="EPC63784.1"/>
    </source>
</evidence>
<dbReference type="Proteomes" id="UP000014264">
    <property type="component" value="Unassembled WGS sequence"/>
</dbReference>
<organism evidence="2 3">
    <name type="scientific">Lacticaseibacillus paracasei subsp. paracasei Lpp14</name>
    <dbReference type="NCBI Taxonomy" id="1256204"/>
    <lineage>
        <taxon>Bacteria</taxon>
        <taxon>Bacillati</taxon>
        <taxon>Bacillota</taxon>
        <taxon>Bacilli</taxon>
        <taxon>Lactobacillales</taxon>
        <taxon>Lactobacillaceae</taxon>
        <taxon>Lacticaseibacillus</taxon>
    </lineage>
</organism>
<reference evidence="2 3" key="1">
    <citation type="journal article" date="2013" name="PLoS ONE">
        <title>Lactobacillus paracasei comparative genomics: towards species pan-genome definition and exploitation of diversity.</title>
        <authorList>
            <person name="Smokvina T."/>
            <person name="Wels M."/>
            <person name="Polka J."/>
            <person name="Chervaux C."/>
            <person name="Brisse S."/>
            <person name="Boekhorst J."/>
            <person name="van Hylckama Vlieg J.E."/>
            <person name="Siezen R.J."/>
        </authorList>
    </citation>
    <scope>NUCLEOTIDE SEQUENCE [LARGE SCALE GENOMIC DNA]</scope>
    <source>
        <strain evidence="2 3">Lpp14</strain>
    </source>
</reference>
<gene>
    <name evidence="2" type="ORF">Lpp14_04889</name>
</gene>